<feature type="domain" description="Neutral/alkaline non-lysosomal ceramidase N-terminal" evidence="6">
    <location>
        <begin position="86"/>
        <end position="445"/>
    </location>
</feature>
<dbReference type="AlphaFoldDB" id="A0A7W4Z4Z9"/>
<dbReference type="InterPro" id="IPR031331">
    <property type="entry name" value="NEUT/ALK_ceramidase_C"/>
</dbReference>
<accession>A0A7W4Z4Z9</accession>
<keyword evidence="4" id="KW-0479">Metal-binding</keyword>
<dbReference type="Proteomes" id="UP000537130">
    <property type="component" value="Unassembled WGS sequence"/>
</dbReference>
<organism evidence="8 9">
    <name type="scientific">Litorivivens lipolytica</name>
    <dbReference type="NCBI Taxonomy" id="1524264"/>
    <lineage>
        <taxon>Bacteria</taxon>
        <taxon>Pseudomonadati</taxon>
        <taxon>Pseudomonadota</taxon>
        <taxon>Gammaproteobacteria</taxon>
        <taxon>Litorivivens</taxon>
    </lineage>
</organism>
<dbReference type="Gene3D" id="2.60.40.2300">
    <property type="entry name" value="Neutral/alkaline non-lysosomal ceramidase, C-terminal domain"/>
    <property type="match status" value="1"/>
</dbReference>
<feature type="binding site" evidence="4">
    <location>
        <position position="288"/>
    </location>
    <ligand>
        <name>Zn(2+)</name>
        <dbReference type="ChEBI" id="CHEBI:29105"/>
    </ligand>
</feature>
<dbReference type="GO" id="GO:0042759">
    <property type="term" value="P:long-chain fatty acid biosynthetic process"/>
    <property type="evidence" value="ECO:0007669"/>
    <property type="project" value="TreeGrafter"/>
</dbReference>
<name>A0A7W4Z4Z9_9GAMM</name>
<dbReference type="PANTHER" id="PTHR12670:SF1">
    <property type="entry name" value="NEUTRAL CERAMIDASE"/>
    <property type="match status" value="1"/>
</dbReference>
<keyword evidence="5" id="KW-0746">Sphingolipid metabolism</keyword>
<proteinExistence type="inferred from homology"/>
<dbReference type="InterPro" id="IPR006823">
    <property type="entry name" value="Ceramidase_alk"/>
</dbReference>
<protein>
    <recommendedName>
        <fullName evidence="5">Neutral ceramidase</fullName>
        <ecNumber evidence="5">3.5.1.23</ecNumber>
    </recommendedName>
</protein>
<comment type="cofactor">
    <cofactor evidence="4">
        <name>Zn(2+)</name>
        <dbReference type="ChEBI" id="CHEBI:29105"/>
    </cofactor>
    <text evidence="4">Binds 1 zinc ion per subunit.</text>
</comment>
<dbReference type="InterPro" id="IPR038445">
    <property type="entry name" value="NCDase_C_sf"/>
</dbReference>
<dbReference type="EC" id="3.5.1.23" evidence="5"/>
<reference evidence="8 9" key="1">
    <citation type="submission" date="2020-08" db="EMBL/GenBank/DDBJ databases">
        <title>Genomic Encyclopedia of Type Strains, Phase III (KMG-III): the genomes of soil and plant-associated and newly described type strains.</title>
        <authorList>
            <person name="Whitman W."/>
        </authorList>
    </citation>
    <scope>NUCLEOTIDE SEQUENCE [LARGE SCALE GENOMIC DNA]</scope>
    <source>
        <strain evidence="8 9">CECT 8654</strain>
    </source>
</reference>
<evidence type="ECO:0000313" key="8">
    <source>
        <dbReference type="EMBL" id="MBB3046999.1"/>
    </source>
</evidence>
<evidence type="ECO:0000256" key="1">
    <source>
        <dbReference type="ARBA" id="ARBA00009835"/>
    </source>
</evidence>
<evidence type="ECO:0000256" key="2">
    <source>
        <dbReference type="ARBA" id="ARBA00022801"/>
    </source>
</evidence>
<feature type="binding site" evidence="4">
    <location>
        <position position="180"/>
    </location>
    <ligand>
        <name>Zn(2+)</name>
        <dbReference type="ChEBI" id="CHEBI:29105"/>
    </ligand>
</feature>
<dbReference type="PROSITE" id="PS51257">
    <property type="entry name" value="PROKAR_LIPOPROTEIN"/>
    <property type="match status" value="1"/>
</dbReference>
<dbReference type="GO" id="GO:0046872">
    <property type="term" value="F:metal ion binding"/>
    <property type="evidence" value="ECO:0007669"/>
    <property type="project" value="UniProtKB-KW"/>
</dbReference>
<dbReference type="GO" id="GO:0046512">
    <property type="term" value="P:sphingosine biosynthetic process"/>
    <property type="evidence" value="ECO:0007669"/>
    <property type="project" value="TreeGrafter"/>
</dbReference>
<sequence>MKPALILMSVALVLSGCKGDSSSTPPATVNAPSPAERVKESAVAQCVINDPRRLVVSSTPDAPGPLEVTVDTPLQPASECADNQRFQVGTGIYDITATIADTASLAWVNPQQVFSALHTRVYSRAFVIASPCNGKRILFVSLDTGLMSATLRDAILAEIAADPELSPHYNGNNVMLSVTHTHSDPGIGLNEQGNGLQVIAGGTYQAIRNAHLNLEANPEPASIRLSAGELLNTNINRSKPAYALNPADERALFTNTAGNETQVNKRMVQLELSRGGQPVGLINWFGVHPTVIGPAEKYVSGDVKGYASLGFEELMGTDYRADPSTGTYVAAFAQADEGDASPNIAIEDFPYPSKQRGGGENDLDANAISGVKQLAKALELFGTGSAITGPVDFRFATVPITDITVTDQTVLKSLNHSDDEEIRTCDGILGVSFGAGAEDGPGPTKEGYTCSDDPDVLNAALADIQTLEGQPLEGFPGGWPKETIPGQVLSAAVMCNAHNIPGHNFSCQAEKPVLLPRGDKDLPFQLFRVGNFALLGLPWEVTTMAARRIRSLLLEELAAEGIDNLVIAGLVNNYVHYLTTREEYASQQYEGASTLYGPWTQAAVAQESLRLARAMVNGDAQPDAPATGERADLTLVAGPTESPHHEGDPGKVTLQPPSIVSAGDILQTRFVVGHPGNDLRIQQSYVTVERMQADGSWQTVVEDRSPELIYEWEALVQPPLALERPLTSSGGTALVIWNIPRNAAAGTYRIRVEGASRVLSAEASSYEAITETFVISGPVAECP</sequence>
<keyword evidence="2 5" id="KW-0378">Hydrolase</keyword>
<keyword evidence="4" id="KW-0862">Zinc</keyword>
<feature type="domain" description="Neutral/alkaline non-lysosomal ceramidase N-terminal" evidence="6">
    <location>
        <begin position="500"/>
        <end position="605"/>
    </location>
</feature>
<dbReference type="RefSeq" id="WP_183409647.1">
    <property type="nucleotide sequence ID" value="NZ_JACHWY010000001.1"/>
</dbReference>
<feature type="domain" description="Neutral/alkaline non-lysosomal ceramidase C-terminal" evidence="7">
    <location>
        <begin position="610"/>
        <end position="775"/>
    </location>
</feature>
<evidence type="ECO:0000259" key="7">
    <source>
        <dbReference type="Pfam" id="PF17048"/>
    </source>
</evidence>
<feature type="binding site" evidence="4">
    <location>
        <position position="540"/>
    </location>
    <ligand>
        <name>Zn(2+)</name>
        <dbReference type="ChEBI" id="CHEBI:29105"/>
    </ligand>
</feature>
<feature type="active site" description="Nucleophile" evidence="3">
    <location>
        <position position="341"/>
    </location>
</feature>
<comment type="similarity">
    <text evidence="1 5">Belongs to the neutral ceramidase family.</text>
</comment>
<evidence type="ECO:0000256" key="5">
    <source>
        <dbReference type="RuleBase" id="RU366019"/>
    </source>
</evidence>
<dbReference type="Pfam" id="PF17048">
    <property type="entry name" value="Ceramidse_alk_C"/>
    <property type="match status" value="1"/>
</dbReference>
<dbReference type="PANTHER" id="PTHR12670">
    <property type="entry name" value="CERAMIDASE"/>
    <property type="match status" value="1"/>
</dbReference>
<keyword evidence="5" id="KW-0443">Lipid metabolism</keyword>
<dbReference type="GO" id="GO:0016020">
    <property type="term" value="C:membrane"/>
    <property type="evidence" value="ECO:0007669"/>
    <property type="project" value="GOC"/>
</dbReference>
<dbReference type="GO" id="GO:0005576">
    <property type="term" value="C:extracellular region"/>
    <property type="evidence" value="ECO:0007669"/>
    <property type="project" value="TreeGrafter"/>
</dbReference>
<keyword evidence="9" id="KW-1185">Reference proteome</keyword>
<evidence type="ECO:0000256" key="4">
    <source>
        <dbReference type="PIRSR" id="PIRSR606823-2"/>
    </source>
</evidence>
<gene>
    <name evidence="8" type="ORF">FHR99_001235</name>
</gene>
<feature type="binding site" evidence="4">
    <location>
        <position position="577"/>
    </location>
    <ligand>
        <name>Zn(2+)</name>
        <dbReference type="ChEBI" id="CHEBI:29105"/>
    </ligand>
</feature>
<dbReference type="GO" id="GO:0046514">
    <property type="term" value="P:ceramide catabolic process"/>
    <property type="evidence" value="ECO:0007669"/>
    <property type="project" value="InterPro"/>
</dbReference>
<comment type="caution">
    <text evidence="8">The sequence shown here is derived from an EMBL/GenBank/DDBJ whole genome shotgun (WGS) entry which is preliminary data.</text>
</comment>
<dbReference type="InterPro" id="IPR031329">
    <property type="entry name" value="NEUT/ALK_ceramidase_N"/>
</dbReference>
<evidence type="ECO:0000256" key="3">
    <source>
        <dbReference type="PIRSR" id="PIRSR606823-1"/>
    </source>
</evidence>
<evidence type="ECO:0000313" key="9">
    <source>
        <dbReference type="Proteomes" id="UP000537130"/>
    </source>
</evidence>
<dbReference type="Pfam" id="PF04734">
    <property type="entry name" value="Ceramidase_alk"/>
    <property type="match status" value="2"/>
</dbReference>
<dbReference type="EMBL" id="JACHWY010000001">
    <property type="protein sequence ID" value="MBB3046999.1"/>
    <property type="molecule type" value="Genomic_DNA"/>
</dbReference>
<evidence type="ECO:0000259" key="6">
    <source>
        <dbReference type="Pfam" id="PF04734"/>
    </source>
</evidence>
<dbReference type="GO" id="GO:0017040">
    <property type="term" value="F:N-acylsphingosine amidohydrolase activity"/>
    <property type="evidence" value="ECO:0007669"/>
    <property type="project" value="UniProtKB-UniRule"/>
</dbReference>
<comment type="catalytic activity">
    <reaction evidence="5">
        <text>an N-acylsphing-4-enine + H2O = sphing-4-enine + a fatty acid</text>
        <dbReference type="Rhea" id="RHEA:20856"/>
        <dbReference type="ChEBI" id="CHEBI:15377"/>
        <dbReference type="ChEBI" id="CHEBI:28868"/>
        <dbReference type="ChEBI" id="CHEBI:52639"/>
        <dbReference type="ChEBI" id="CHEBI:57756"/>
        <dbReference type="EC" id="3.5.1.23"/>
    </reaction>
</comment>